<dbReference type="GO" id="GO:0003677">
    <property type="term" value="F:DNA binding"/>
    <property type="evidence" value="ECO:0007669"/>
    <property type="project" value="UniProtKB-KW"/>
</dbReference>
<protein>
    <submittedName>
        <fullName evidence="5">DNA-binding helix-turn-helix protein</fullName>
    </submittedName>
</protein>
<keyword evidence="3" id="KW-0804">Transcription</keyword>
<dbReference type="SUPFAM" id="SSF46689">
    <property type="entry name" value="Homeodomain-like"/>
    <property type="match status" value="2"/>
</dbReference>
<evidence type="ECO:0000256" key="3">
    <source>
        <dbReference type="ARBA" id="ARBA00023163"/>
    </source>
</evidence>
<accession>A0ABP2R9R4</accession>
<proteinExistence type="predicted"/>
<dbReference type="InterPro" id="IPR009057">
    <property type="entry name" value="Homeodomain-like_sf"/>
</dbReference>
<evidence type="ECO:0000313" key="6">
    <source>
        <dbReference type="Proteomes" id="UP000018720"/>
    </source>
</evidence>
<dbReference type="Gene3D" id="1.10.10.60">
    <property type="entry name" value="Homeodomain-like"/>
    <property type="match status" value="2"/>
</dbReference>
<dbReference type="PANTHER" id="PTHR46796">
    <property type="entry name" value="HTH-TYPE TRANSCRIPTIONAL ACTIVATOR RHAS-RELATED"/>
    <property type="match status" value="1"/>
</dbReference>
<dbReference type="Proteomes" id="UP000018720">
    <property type="component" value="Unassembled WGS sequence"/>
</dbReference>
<evidence type="ECO:0000256" key="1">
    <source>
        <dbReference type="ARBA" id="ARBA00023015"/>
    </source>
</evidence>
<feature type="domain" description="HTH araC/xylS-type" evidence="4">
    <location>
        <begin position="153"/>
        <end position="250"/>
    </location>
</feature>
<name>A0ABP2R9R4_9LEPT</name>
<keyword evidence="6" id="KW-1185">Reference proteome</keyword>
<evidence type="ECO:0000259" key="4">
    <source>
        <dbReference type="PROSITE" id="PS01124"/>
    </source>
</evidence>
<dbReference type="InterPro" id="IPR050204">
    <property type="entry name" value="AraC_XylS_family_regulators"/>
</dbReference>
<dbReference type="SMART" id="SM00342">
    <property type="entry name" value="HTH_ARAC"/>
    <property type="match status" value="1"/>
</dbReference>
<keyword evidence="1" id="KW-0805">Transcription regulation</keyword>
<dbReference type="PROSITE" id="PS01124">
    <property type="entry name" value="HTH_ARAC_FAMILY_2"/>
    <property type="match status" value="1"/>
</dbReference>
<sequence>MEESQIGTLFYFGARVFLAQKGLTTDPHSHYAVSILISLTSKFKVIEESGLVLEFQAVVLAPNTYHTLSAENSDLIVLQIDPYGIDYASIAARFGRKGISEIPFENLEPVLSRCKNLFHEKVNCHTAKELFEDILTCVGTEKPSRVSLDPRVLSATLRMKSALPGSVSVPELAKEAGFSETRFMHVFKLQMGLPVRQYQLWLRLHEAAKLLKEGGNLTEASHAAGFADQAHLSRTFKRMFGVQPSKFLGANTNVAVHFCVQ</sequence>
<keyword evidence="2 5" id="KW-0238">DNA-binding</keyword>
<dbReference type="EMBL" id="AHOM02000010">
    <property type="protein sequence ID" value="EJZ41220.1"/>
    <property type="molecule type" value="Genomic_DNA"/>
</dbReference>
<dbReference type="RefSeq" id="WP_008595474.1">
    <property type="nucleotide sequence ID" value="NZ_AHOM02000010.1"/>
</dbReference>
<gene>
    <name evidence="5" type="ORF">LEP1GSC178_1746</name>
</gene>
<dbReference type="Pfam" id="PF12833">
    <property type="entry name" value="HTH_18"/>
    <property type="match status" value="1"/>
</dbReference>
<evidence type="ECO:0000313" key="5">
    <source>
        <dbReference type="EMBL" id="EJZ41220.1"/>
    </source>
</evidence>
<reference evidence="5 6" key="1">
    <citation type="submission" date="2012-08" db="EMBL/GenBank/DDBJ databases">
        <authorList>
            <person name="Harkins D.M."/>
            <person name="Durkin A.S."/>
            <person name="Selengut J.D."/>
            <person name="Sanka R."/>
            <person name="DePew J."/>
            <person name="Purushe J."/>
            <person name="Matthias M.A."/>
            <person name="Vinetz J.M."/>
            <person name="Sutton G.G."/>
            <person name="Nelson W.C."/>
            <person name="Fouts D.E."/>
        </authorList>
    </citation>
    <scope>NUCLEOTIDE SEQUENCE [LARGE SCALE GENOMIC DNA]</scope>
    <source>
        <strain evidence="5 6">MMD4847</strain>
    </source>
</reference>
<organism evidence="5 6">
    <name type="scientific">Leptospira licerasiae str. MMD4847</name>
    <dbReference type="NCBI Taxonomy" id="1049971"/>
    <lineage>
        <taxon>Bacteria</taxon>
        <taxon>Pseudomonadati</taxon>
        <taxon>Spirochaetota</taxon>
        <taxon>Spirochaetia</taxon>
        <taxon>Leptospirales</taxon>
        <taxon>Leptospiraceae</taxon>
        <taxon>Leptospira</taxon>
    </lineage>
</organism>
<evidence type="ECO:0000256" key="2">
    <source>
        <dbReference type="ARBA" id="ARBA00023125"/>
    </source>
</evidence>
<dbReference type="InterPro" id="IPR018060">
    <property type="entry name" value="HTH_AraC"/>
</dbReference>
<comment type="caution">
    <text evidence="5">The sequence shown here is derived from an EMBL/GenBank/DDBJ whole genome shotgun (WGS) entry which is preliminary data.</text>
</comment>